<reference evidence="3" key="1">
    <citation type="submission" date="2020-04" db="EMBL/GenBank/DDBJ databases">
        <title>Deep metagenomics examines the oral microbiome during advanced dental caries in children, revealing novel taxa and co-occurrences with host molecules.</title>
        <authorList>
            <person name="Baker J.L."/>
            <person name="Morton J.T."/>
            <person name="Dinis M."/>
            <person name="Alvarez R."/>
            <person name="Tran N.C."/>
            <person name="Knight R."/>
            <person name="Edlund A."/>
        </authorList>
    </citation>
    <scope>NUCLEOTIDE SEQUENCE</scope>
    <source>
        <strain evidence="3">JCVI_32_bin.14</strain>
    </source>
</reference>
<evidence type="ECO:0000256" key="2">
    <source>
        <dbReference type="SAM" id="SignalP"/>
    </source>
</evidence>
<evidence type="ECO:0000313" key="3">
    <source>
        <dbReference type="EMBL" id="MBF1130005.1"/>
    </source>
</evidence>
<feature type="region of interest" description="Disordered" evidence="1">
    <location>
        <begin position="538"/>
        <end position="560"/>
    </location>
</feature>
<comment type="caution">
    <text evidence="3">The sequence shown here is derived from an EMBL/GenBank/DDBJ whole genome shotgun (WGS) entry which is preliminary data.</text>
</comment>
<feature type="compositionally biased region" description="Pro residues" evidence="1">
    <location>
        <begin position="551"/>
        <end position="560"/>
    </location>
</feature>
<feature type="signal peptide" evidence="2">
    <location>
        <begin position="1"/>
        <end position="32"/>
    </location>
</feature>
<sequence>MMKYVYGRKKWLAAGIAALLISGAGVVPDVLAAPVYTSGITTKAKKDKATFGSAYKVENGVNKYNLEDGSKISIHGTYYAEGITPGKGTTSVVTVGDGTGTLSIDTSSSDAGNSQGAGILASDGSRLTINGNLQIKTYGGSCFADGIYMMRAGTGTGAKANITVNGNVYIGDPTAVGEPPDSSSRDAKWGVNAAEMHGGYGPDGHVPGWADEYTGARWQPTGVDVDMSDGSSIDLNGDVYLAVRGSAMKTDPYYKSAGMDDYDIAVINANKGNVTIVTPTSDKESFYALASYGGTVNVNMAGADAASHKVNIKGNIIAMRDDKSHNGQPYFFQNGRINLALANSDSQWTGVVDNSGSDQAGEVNLWLQNGAVWKHSSPSRTNGLQVEKMPQPSVFHYGKYDGVSHVNQLVGGNSADRAGIIYPEEASKIHVMNYSGHVKVIYTHEGDGSTTASYRGGDFRIKKAAAGSGIVVSTNNAGIDMNNDDAVWKALNAVAGKIYYEGSVDGESNLAGKAEIAEGLTASSASAKLADMKYKKDNHGQGYVEKGSAPNPNPNPNPNP</sequence>
<feature type="non-terminal residue" evidence="3">
    <location>
        <position position="560"/>
    </location>
</feature>
<protein>
    <recommendedName>
        <fullName evidence="5">Carbohydrate-binding domain-containing protein</fullName>
    </recommendedName>
</protein>
<proteinExistence type="predicted"/>
<evidence type="ECO:0000256" key="1">
    <source>
        <dbReference type="SAM" id="MobiDB-lite"/>
    </source>
</evidence>
<organism evidence="3 4">
    <name type="scientific">Dialister invisus</name>
    <dbReference type="NCBI Taxonomy" id="218538"/>
    <lineage>
        <taxon>Bacteria</taxon>
        <taxon>Bacillati</taxon>
        <taxon>Bacillota</taxon>
        <taxon>Negativicutes</taxon>
        <taxon>Veillonellales</taxon>
        <taxon>Veillonellaceae</taxon>
        <taxon>Dialister</taxon>
    </lineage>
</organism>
<name>A0A930FQ75_9FIRM</name>
<gene>
    <name evidence="3" type="ORF">HXL70_08210</name>
</gene>
<evidence type="ECO:0008006" key="5">
    <source>
        <dbReference type="Google" id="ProtNLM"/>
    </source>
</evidence>
<dbReference type="EMBL" id="JABZMK010000081">
    <property type="protein sequence ID" value="MBF1130005.1"/>
    <property type="molecule type" value="Genomic_DNA"/>
</dbReference>
<dbReference type="AlphaFoldDB" id="A0A930FQ75"/>
<feature type="chain" id="PRO_5037313194" description="Carbohydrate-binding domain-containing protein" evidence="2">
    <location>
        <begin position="33"/>
        <end position="560"/>
    </location>
</feature>
<evidence type="ECO:0000313" key="4">
    <source>
        <dbReference type="Proteomes" id="UP000757890"/>
    </source>
</evidence>
<keyword evidence="2" id="KW-0732">Signal</keyword>
<accession>A0A930FQ75</accession>
<dbReference type="Proteomes" id="UP000757890">
    <property type="component" value="Unassembled WGS sequence"/>
</dbReference>